<reference evidence="3" key="1">
    <citation type="journal article" date="2014" name="Int. J. Syst. Evol. Microbiol.">
        <title>Complete genome sequence of Corynebacterium casei LMG S-19264T (=DSM 44701T), isolated from a smear-ripened cheese.</title>
        <authorList>
            <consortium name="US DOE Joint Genome Institute (JGI-PGF)"/>
            <person name="Walter F."/>
            <person name="Albersmeier A."/>
            <person name="Kalinowski J."/>
            <person name="Ruckert C."/>
        </authorList>
    </citation>
    <scope>NUCLEOTIDE SEQUENCE</scope>
    <source>
        <strain evidence="3">JCM 4490</strain>
    </source>
</reference>
<name>A0A918MSN6_9ACTN</name>
<reference evidence="3" key="2">
    <citation type="submission" date="2020-09" db="EMBL/GenBank/DDBJ databases">
        <authorList>
            <person name="Sun Q."/>
            <person name="Ohkuma M."/>
        </authorList>
    </citation>
    <scope>NUCLEOTIDE SEQUENCE</scope>
    <source>
        <strain evidence="3">JCM 4490</strain>
    </source>
</reference>
<evidence type="ECO:0000256" key="1">
    <source>
        <dbReference type="SAM" id="MobiDB-lite"/>
    </source>
</evidence>
<keyword evidence="2" id="KW-0732">Signal</keyword>
<dbReference type="Proteomes" id="UP000620224">
    <property type="component" value="Unassembled WGS sequence"/>
</dbReference>
<gene>
    <name evidence="3" type="ORF">GCM10010503_39980</name>
</gene>
<feature type="compositionally biased region" description="Basic and acidic residues" evidence="1">
    <location>
        <begin position="83"/>
        <end position="94"/>
    </location>
</feature>
<evidence type="ECO:0000313" key="3">
    <source>
        <dbReference type="EMBL" id="GGW58873.1"/>
    </source>
</evidence>
<dbReference type="EMBL" id="BMUE01000008">
    <property type="protein sequence ID" value="GGW58873.1"/>
    <property type="molecule type" value="Genomic_DNA"/>
</dbReference>
<feature type="chain" id="PRO_5038409997" description="Lipoprotein" evidence="2">
    <location>
        <begin position="23"/>
        <end position="199"/>
    </location>
</feature>
<evidence type="ECO:0000256" key="2">
    <source>
        <dbReference type="SAM" id="SignalP"/>
    </source>
</evidence>
<feature type="region of interest" description="Disordered" evidence="1">
    <location>
        <begin position="23"/>
        <end position="94"/>
    </location>
</feature>
<proteinExistence type="predicted"/>
<dbReference type="PROSITE" id="PS51257">
    <property type="entry name" value="PROKAR_LIPOPROTEIN"/>
    <property type="match status" value="1"/>
</dbReference>
<sequence length="199" mass="21094">MREMSRAVAAALVGLTLTAALTGCNDSGSGKGPADSASSSSDGKGKTTYRLGEASPPQESTMQTSKGAAFTVTPTKVTTGSKADMDKSGLQRGKNDDPKIPVYVWATFAHKSGKTMAVGDMDDGLIIRTDKDQRTRALIVLMGQAKWPDCPAFDRDKQLHAGQSENICQVFLIPEGQKAAAVELSQGFTSEPLQWPVKD</sequence>
<comment type="caution">
    <text evidence="3">The sequence shown here is derived from an EMBL/GenBank/DDBJ whole genome shotgun (WGS) entry which is preliminary data.</text>
</comment>
<evidence type="ECO:0000313" key="4">
    <source>
        <dbReference type="Proteomes" id="UP000620224"/>
    </source>
</evidence>
<evidence type="ECO:0008006" key="5">
    <source>
        <dbReference type="Google" id="ProtNLM"/>
    </source>
</evidence>
<keyword evidence="4" id="KW-1185">Reference proteome</keyword>
<feature type="compositionally biased region" description="Polar residues" evidence="1">
    <location>
        <begin position="57"/>
        <end position="81"/>
    </location>
</feature>
<feature type="compositionally biased region" description="Low complexity" evidence="1">
    <location>
        <begin position="23"/>
        <end position="42"/>
    </location>
</feature>
<feature type="signal peptide" evidence="2">
    <location>
        <begin position="1"/>
        <end position="22"/>
    </location>
</feature>
<organism evidence="3 4">
    <name type="scientific">Streptomyces lucensis JCM 4490</name>
    <dbReference type="NCBI Taxonomy" id="1306176"/>
    <lineage>
        <taxon>Bacteria</taxon>
        <taxon>Bacillati</taxon>
        <taxon>Actinomycetota</taxon>
        <taxon>Actinomycetes</taxon>
        <taxon>Kitasatosporales</taxon>
        <taxon>Streptomycetaceae</taxon>
        <taxon>Streptomyces</taxon>
    </lineage>
</organism>
<accession>A0A918MSN6</accession>
<protein>
    <recommendedName>
        <fullName evidence="5">Lipoprotein</fullName>
    </recommendedName>
</protein>
<dbReference type="AlphaFoldDB" id="A0A918MSN6"/>